<feature type="transmembrane region" description="Helical" evidence="7">
    <location>
        <begin position="378"/>
        <end position="396"/>
    </location>
</feature>
<keyword evidence="4 7" id="KW-0812">Transmembrane</keyword>
<dbReference type="RefSeq" id="WP_124088484.1">
    <property type="nucleotide sequence ID" value="NZ_UXAW01000115.1"/>
</dbReference>
<evidence type="ECO:0000256" key="1">
    <source>
        <dbReference type="ARBA" id="ARBA00004429"/>
    </source>
</evidence>
<dbReference type="EMBL" id="UXAW01000115">
    <property type="protein sequence ID" value="VDC33383.1"/>
    <property type="molecule type" value="Genomic_DNA"/>
</dbReference>
<comment type="subcellular location">
    <subcellularLocation>
        <location evidence="1">Cell inner membrane</location>
        <topology evidence="1">Multi-pass membrane protein</topology>
    </subcellularLocation>
</comment>
<dbReference type="InterPro" id="IPR004670">
    <property type="entry name" value="NhaA"/>
</dbReference>
<feature type="transmembrane region" description="Helical" evidence="7">
    <location>
        <begin position="7"/>
        <end position="28"/>
    </location>
</feature>
<keyword evidence="9" id="KW-1185">Reference proteome</keyword>
<feature type="transmembrane region" description="Helical" evidence="7">
    <location>
        <begin position="158"/>
        <end position="178"/>
    </location>
</feature>
<evidence type="ECO:0000313" key="8">
    <source>
        <dbReference type="EMBL" id="VDC33383.1"/>
    </source>
</evidence>
<feature type="transmembrane region" description="Helical" evidence="7">
    <location>
        <begin position="223"/>
        <end position="241"/>
    </location>
</feature>
<evidence type="ECO:0000256" key="4">
    <source>
        <dbReference type="ARBA" id="ARBA00022692"/>
    </source>
</evidence>
<dbReference type="Gene3D" id="1.20.1530.10">
    <property type="entry name" value="Na+/H+ antiporter like domain"/>
    <property type="match status" value="1"/>
</dbReference>
<proteinExistence type="predicted"/>
<protein>
    <recommendedName>
        <fullName evidence="2">Putative Na(+)/H(+) antiporter NhaA homolog</fullName>
    </recommendedName>
</protein>
<keyword evidence="6 7" id="KW-0472">Membrane</keyword>
<keyword evidence="3" id="KW-1003">Cell membrane</keyword>
<evidence type="ECO:0000256" key="7">
    <source>
        <dbReference type="SAM" id="Phobius"/>
    </source>
</evidence>
<feature type="transmembrane region" description="Helical" evidence="7">
    <location>
        <begin position="96"/>
        <end position="120"/>
    </location>
</feature>
<name>A0A3P5XR63_9RHOB</name>
<dbReference type="GO" id="GO:0006885">
    <property type="term" value="P:regulation of pH"/>
    <property type="evidence" value="ECO:0007669"/>
    <property type="project" value="InterPro"/>
</dbReference>
<dbReference type="Proteomes" id="UP000277498">
    <property type="component" value="Unassembled WGS sequence"/>
</dbReference>
<evidence type="ECO:0000256" key="6">
    <source>
        <dbReference type="ARBA" id="ARBA00023136"/>
    </source>
</evidence>
<dbReference type="OrthoDB" id="9808135at2"/>
<dbReference type="PANTHER" id="PTHR30341:SF0">
    <property type="entry name" value="NA(+)_H(+) ANTIPORTER NHAA"/>
    <property type="match status" value="1"/>
</dbReference>
<feature type="transmembrane region" description="Helical" evidence="7">
    <location>
        <begin position="278"/>
        <end position="296"/>
    </location>
</feature>
<evidence type="ECO:0000256" key="3">
    <source>
        <dbReference type="ARBA" id="ARBA00022475"/>
    </source>
</evidence>
<feature type="transmembrane region" description="Helical" evidence="7">
    <location>
        <begin position="48"/>
        <end position="75"/>
    </location>
</feature>
<dbReference type="InterPro" id="IPR023171">
    <property type="entry name" value="Na/H_antiporter_dom_sf"/>
</dbReference>
<sequence>MYRISPYVRDFALALLSGAVLATLWVNLSPASYYDFIEWRIADLVLPGWIWAGSVSLTPYLIVTDILMALFFFFIGKELWEAMVLERGALSGRRALLPMGMTLGGLTGAALGWLVLSALIETAEEAVPGGGWAAPLGSDTLLVWLFGRAVFGRRPALHLVMLLAIATDIFALLILGLSNPNLSIRLLWLLLPLATVLIVHHLFGRRPAPGATERERRAGQALWPYLVAGGLCWFGTAAAGMPASLGLLPLIPAVAHADRSFGLFAEAEGFLYDPLNRLIRFLVRPVTVVLFLFGLIRGGVDLAAFAPTTLVMLGSLWIGRPLGMILVVLALAAAFGSRLPRGLRKRDLGLAVMLLSMGFTVPAVAIEASVPGGMMREAARMGLALSLIAGPLAVLISRLTGRVRPGPGGG</sequence>
<dbReference type="PANTHER" id="PTHR30341">
    <property type="entry name" value="SODIUM ION/PROTON ANTIPORTER NHAA-RELATED"/>
    <property type="match status" value="1"/>
</dbReference>
<dbReference type="GO" id="GO:0005886">
    <property type="term" value="C:plasma membrane"/>
    <property type="evidence" value="ECO:0007669"/>
    <property type="project" value="UniProtKB-SubCell"/>
</dbReference>
<evidence type="ECO:0000256" key="5">
    <source>
        <dbReference type="ARBA" id="ARBA00022989"/>
    </source>
</evidence>
<feature type="transmembrane region" description="Helical" evidence="7">
    <location>
        <begin position="348"/>
        <end position="366"/>
    </location>
</feature>
<feature type="transmembrane region" description="Helical" evidence="7">
    <location>
        <begin position="316"/>
        <end position="336"/>
    </location>
</feature>
<evidence type="ECO:0000313" key="9">
    <source>
        <dbReference type="Proteomes" id="UP000277498"/>
    </source>
</evidence>
<feature type="transmembrane region" description="Helical" evidence="7">
    <location>
        <begin position="132"/>
        <end position="151"/>
    </location>
</feature>
<organism evidence="8 9">
    <name type="scientific">Pseudogemmobacter humi</name>
    <dbReference type="NCBI Taxonomy" id="2483812"/>
    <lineage>
        <taxon>Bacteria</taxon>
        <taxon>Pseudomonadati</taxon>
        <taxon>Pseudomonadota</taxon>
        <taxon>Alphaproteobacteria</taxon>
        <taxon>Rhodobacterales</taxon>
        <taxon>Paracoccaceae</taxon>
        <taxon>Pseudogemmobacter</taxon>
    </lineage>
</organism>
<dbReference type="AlphaFoldDB" id="A0A3P5XR63"/>
<gene>
    <name evidence="8" type="primary">nhaA_2</name>
    <name evidence="8" type="ORF">XINFAN_03801</name>
</gene>
<evidence type="ECO:0000256" key="2">
    <source>
        <dbReference type="ARBA" id="ARBA00015550"/>
    </source>
</evidence>
<accession>A0A3P5XR63</accession>
<feature type="transmembrane region" description="Helical" evidence="7">
    <location>
        <begin position="184"/>
        <end position="203"/>
    </location>
</feature>
<reference evidence="8 9" key="1">
    <citation type="submission" date="2018-11" db="EMBL/GenBank/DDBJ databases">
        <authorList>
            <person name="Criscuolo A."/>
        </authorList>
    </citation>
    <scope>NUCLEOTIDE SEQUENCE [LARGE SCALE GENOMIC DNA]</scope>
    <source>
        <strain evidence="8">ACIP111625</strain>
    </source>
</reference>
<keyword evidence="5 7" id="KW-1133">Transmembrane helix</keyword>
<dbReference type="GO" id="GO:0015385">
    <property type="term" value="F:sodium:proton antiporter activity"/>
    <property type="evidence" value="ECO:0007669"/>
    <property type="project" value="TreeGrafter"/>
</dbReference>
<dbReference type="Pfam" id="PF06965">
    <property type="entry name" value="Na_H_antiport_1"/>
    <property type="match status" value="1"/>
</dbReference>